<dbReference type="FunFam" id="3.40.50.1000:FF:000022">
    <property type="entry name" value="Phosphoglycolate phosphatase"/>
    <property type="match status" value="1"/>
</dbReference>
<comment type="function">
    <text evidence="10 11">Specifically catalyzes the dephosphorylation of 2-phosphoglycolate. Is involved in the dissimilation of the intracellular 2-phosphoglycolate formed during the DNA repair of 3'-phosphoglycolate ends, a major class of DNA lesions induced by oxidative stress.</text>
</comment>
<dbReference type="SFLD" id="SFLDG01129">
    <property type="entry name" value="C1.5:_HAD__Beta-PGM__Phosphata"/>
    <property type="match status" value="1"/>
</dbReference>
<dbReference type="InterPro" id="IPR041492">
    <property type="entry name" value="HAD_2"/>
</dbReference>
<dbReference type="GO" id="GO:0005829">
    <property type="term" value="C:cytosol"/>
    <property type="evidence" value="ECO:0007669"/>
    <property type="project" value="TreeGrafter"/>
</dbReference>
<dbReference type="PANTHER" id="PTHR43434">
    <property type="entry name" value="PHOSPHOGLYCOLATE PHOSPHATASE"/>
    <property type="match status" value="1"/>
</dbReference>
<dbReference type="NCBIfam" id="TIGR01509">
    <property type="entry name" value="HAD-SF-IA-v3"/>
    <property type="match status" value="1"/>
</dbReference>
<accession>A0A892ZKU0</accession>
<dbReference type="GO" id="GO:0005975">
    <property type="term" value="P:carbohydrate metabolic process"/>
    <property type="evidence" value="ECO:0007669"/>
    <property type="project" value="InterPro"/>
</dbReference>
<keyword evidence="8 11" id="KW-0460">Magnesium</keyword>
<dbReference type="SFLD" id="SFLDS00003">
    <property type="entry name" value="Haloacid_Dehalogenase"/>
    <property type="match status" value="1"/>
</dbReference>
<evidence type="ECO:0000313" key="12">
    <source>
        <dbReference type="EMBL" id="QRQ81519.1"/>
    </source>
</evidence>
<evidence type="ECO:0000256" key="9">
    <source>
        <dbReference type="ARBA" id="ARBA00023277"/>
    </source>
</evidence>
<comment type="pathway">
    <text evidence="3 11">Organic acid metabolism; glycolate biosynthesis; glycolate from 2-phosphoglycolate: step 1/1.</text>
</comment>
<feature type="active site" description="Nucleophile" evidence="11">
    <location>
        <position position="17"/>
    </location>
</feature>
<dbReference type="GO" id="GO:0046872">
    <property type="term" value="F:metal ion binding"/>
    <property type="evidence" value="ECO:0007669"/>
    <property type="project" value="UniProtKB-KW"/>
</dbReference>
<keyword evidence="9 11" id="KW-0119">Carbohydrate metabolism</keyword>
<keyword evidence="7 11" id="KW-0378">Hydrolase</keyword>
<dbReference type="UniPathway" id="UPA00865">
    <property type="reaction ID" value="UER00834"/>
</dbReference>
<name>A0A892ZKU0_9NEIS</name>
<feature type="binding site" evidence="11">
    <location>
        <position position="19"/>
    </location>
    <ligand>
        <name>Mg(2+)</name>
        <dbReference type="ChEBI" id="CHEBI:18420"/>
    </ligand>
</feature>
<dbReference type="InterPro" id="IPR050155">
    <property type="entry name" value="HAD-like_hydrolase_sf"/>
</dbReference>
<evidence type="ECO:0000256" key="8">
    <source>
        <dbReference type="ARBA" id="ARBA00022842"/>
    </source>
</evidence>
<comment type="cofactor">
    <cofactor evidence="2 11">
        <name>Mg(2+)</name>
        <dbReference type="ChEBI" id="CHEBI:18420"/>
    </cofactor>
</comment>
<dbReference type="PANTHER" id="PTHR43434:SF1">
    <property type="entry name" value="PHOSPHOGLYCOLATE PHOSPHATASE"/>
    <property type="match status" value="1"/>
</dbReference>
<dbReference type="RefSeq" id="WP_230338814.1">
    <property type="nucleotide sequence ID" value="NZ_CP069798.1"/>
</dbReference>
<dbReference type="PRINTS" id="PR00413">
    <property type="entry name" value="HADHALOGNASE"/>
</dbReference>
<dbReference type="HAMAP" id="MF_00495">
    <property type="entry name" value="GPH_hydrolase_bact"/>
    <property type="match status" value="1"/>
</dbReference>
<evidence type="ECO:0000313" key="13">
    <source>
        <dbReference type="Proteomes" id="UP000653156"/>
    </source>
</evidence>
<keyword evidence="6 11" id="KW-0479">Metal-binding</keyword>
<organism evidence="12 13">
    <name type="scientific">Paralysiella testudinis</name>
    <dbReference type="NCBI Taxonomy" id="2809020"/>
    <lineage>
        <taxon>Bacteria</taxon>
        <taxon>Pseudomonadati</taxon>
        <taxon>Pseudomonadota</taxon>
        <taxon>Betaproteobacteria</taxon>
        <taxon>Neisseriales</taxon>
        <taxon>Neisseriaceae</taxon>
        <taxon>Paralysiella</taxon>
    </lineage>
</organism>
<dbReference type="InterPro" id="IPR023214">
    <property type="entry name" value="HAD_sf"/>
</dbReference>
<gene>
    <name evidence="12" type="ORF">JQU52_12570</name>
</gene>
<comment type="similarity">
    <text evidence="4 11">Belongs to the HAD-like hydrolase superfamily. CbbY/CbbZ/Gph/YieH family.</text>
</comment>
<dbReference type="GO" id="GO:0008967">
    <property type="term" value="F:phosphoglycolate phosphatase activity"/>
    <property type="evidence" value="ECO:0007669"/>
    <property type="project" value="UniProtKB-UniRule"/>
</dbReference>
<dbReference type="NCBIfam" id="NF009695">
    <property type="entry name" value="PRK13222.1-2"/>
    <property type="match status" value="1"/>
</dbReference>
<keyword evidence="13" id="KW-1185">Reference proteome</keyword>
<dbReference type="GO" id="GO:0006281">
    <property type="term" value="P:DNA repair"/>
    <property type="evidence" value="ECO:0007669"/>
    <property type="project" value="TreeGrafter"/>
</dbReference>
<feature type="binding site" evidence="11">
    <location>
        <position position="180"/>
    </location>
    <ligand>
        <name>Mg(2+)</name>
        <dbReference type="ChEBI" id="CHEBI:18420"/>
    </ligand>
</feature>
<reference evidence="12" key="1">
    <citation type="submission" date="2021-02" db="EMBL/GenBank/DDBJ databases">
        <title>Neisseriaceae sp. 26B isolated from the cloaca of a Common Toad-headed Turtle (Mesoclemmys nasuta).</title>
        <authorList>
            <person name="Spergser J."/>
            <person name="Busse H.-J."/>
        </authorList>
    </citation>
    <scope>NUCLEOTIDE SEQUENCE</scope>
    <source>
        <strain evidence="12">26B</strain>
    </source>
</reference>
<evidence type="ECO:0000256" key="6">
    <source>
        <dbReference type="ARBA" id="ARBA00022723"/>
    </source>
</evidence>
<dbReference type="EMBL" id="CP069798">
    <property type="protein sequence ID" value="QRQ81519.1"/>
    <property type="molecule type" value="Genomic_DNA"/>
</dbReference>
<dbReference type="Pfam" id="PF13419">
    <property type="entry name" value="HAD_2"/>
    <property type="match status" value="1"/>
</dbReference>
<dbReference type="InterPro" id="IPR023198">
    <property type="entry name" value="PGP-like_dom2"/>
</dbReference>
<feature type="binding site" evidence="11">
    <location>
        <position position="17"/>
    </location>
    <ligand>
        <name>Mg(2+)</name>
        <dbReference type="ChEBI" id="CHEBI:18420"/>
    </ligand>
</feature>
<dbReference type="CDD" id="cd16417">
    <property type="entry name" value="HAD_PGPase"/>
    <property type="match status" value="1"/>
</dbReference>
<dbReference type="Gene3D" id="3.40.50.1000">
    <property type="entry name" value="HAD superfamily/HAD-like"/>
    <property type="match status" value="1"/>
</dbReference>
<evidence type="ECO:0000256" key="2">
    <source>
        <dbReference type="ARBA" id="ARBA00001946"/>
    </source>
</evidence>
<evidence type="ECO:0000256" key="7">
    <source>
        <dbReference type="ARBA" id="ARBA00022801"/>
    </source>
</evidence>
<dbReference type="GO" id="GO:0046295">
    <property type="term" value="P:glycolate biosynthetic process"/>
    <property type="evidence" value="ECO:0007669"/>
    <property type="project" value="UniProtKB-UniRule"/>
</dbReference>
<sequence>MNPPALTWQQIHAIAFDLDGTLVDSIADLAAAANAMRTELGLPPLPQDTVAGYVGDGVATLVHRSLTDTPSSQADDALWQQGFVAFVRYYRDHLAVHTRAYPQVETALKLFKKHNLPLAVVTNKNEVLAVALLQQLSLLDYFSLVIGGDTLPEKKPSPQPLLHCAEVLGVAAENLLMVGDSANDILAAHAAGCPSVGVNWGYADMDALWQNPATRPNLVIGSLPEIYDRLYPKDPVH</sequence>
<protein>
    <recommendedName>
        <fullName evidence="5 11">Phosphoglycolate phosphatase</fullName>
        <shortName evidence="11">PGP</shortName>
        <shortName evidence="11">PGPase</shortName>
        <ecNumber evidence="5 11">3.1.3.18</ecNumber>
    </recommendedName>
</protein>
<dbReference type="SFLD" id="SFLDG01135">
    <property type="entry name" value="C1.5.6:_HAD__Beta-PGM__Phospha"/>
    <property type="match status" value="1"/>
</dbReference>
<dbReference type="NCBIfam" id="TIGR01449">
    <property type="entry name" value="PGP_bact"/>
    <property type="match status" value="1"/>
</dbReference>
<evidence type="ECO:0000256" key="10">
    <source>
        <dbReference type="ARBA" id="ARBA00059247"/>
    </source>
</evidence>
<dbReference type="SUPFAM" id="SSF56784">
    <property type="entry name" value="HAD-like"/>
    <property type="match status" value="1"/>
</dbReference>
<dbReference type="NCBIfam" id="TIGR01549">
    <property type="entry name" value="HAD-SF-IA-v1"/>
    <property type="match status" value="1"/>
</dbReference>
<evidence type="ECO:0000256" key="3">
    <source>
        <dbReference type="ARBA" id="ARBA00004818"/>
    </source>
</evidence>
<evidence type="ECO:0000256" key="11">
    <source>
        <dbReference type="HAMAP-Rule" id="MF_00495"/>
    </source>
</evidence>
<dbReference type="InterPro" id="IPR006439">
    <property type="entry name" value="HAD-SF_hydro_IA"/>
</dbReference>
<proteinExistence type="inferred from homology"/>
<dbReference type="InterPro" id="IPR036412">
    <property type="entry name" value="HAD-like_sf"/>
</dbReference>
<comment type="catalytic activity">
    <reaction evidence="1 11">
        <text>2-phosphoglycolate + H2O = glycolate + phosphate</text>
        <dbReference type="Rhea" id="RHEA:14369"/>
        <dbReference type="ChEBI" id="CHEBI:15377"/>
        <dbReference type="ChEBI" id="CHEBI:29805"/>
        <dbReference type="ChEBI" id="CHEBI:43474"/>
        <dbReference type="ChEBI" id="CHEBI:58033"/>
        <dbReference type="EC" id="3.1.3.18"/>
    </reaction>
</comment>
<dbReference type="Proteomes" id="UP000653156">
    <property type="component" value="Chromosome"/>
</dbReference>
<evidence type="ECO:0000256" key="1">
    <source>
        <dbReference type="ARBA" id="ARBA00000830"/>
    </source>
</evidence>
<dbReference type="Gene3D" id="1.10.150.240">
    <property type="entry name" value="Putative phosphatase, domain 2"/>
    <property type="match status" value="1"/>
</dbReference>
<evidence type="ECO:0000256" key="4">
    <source>
        <dbReference type="ARBA" id="ARBA00006171"/>
    </source>
</evidence>
<dbReference type="InterPro" id="IPR037512">
    <property type="entry name" value="PGPase_prok"/>
</dbReference>
<dbReference type="EC" id="3.1.3.18" evidence="5 11"/>
<dbReference type="AlphaFoldDB" id="A0A892ZKU0"/>
<dbReference type="KEGG" id="ptes:JQU52_12570"/>
<evidence type="ECO:0000256" key="5">
    <source>
        <dbReference type="ARBA" id="ARBA00013078"/>
    </source>
</evidence>